<gene>
    <name evidence="4" type="primary">8233267</name>
    <name evidence="3" type="ORF">Phum_PHUM518150</name>
</gene>
<dbReference type="HOGENOM" id="CLU_1919565_0_0_1"/>
<evidence type="ECO:0000313" key="5">
    <source>
        <dbReference type="Proteomes" id="UP000009046"/>
    </source>
</evidence>
<dbReference type="Proteomes" id="UP000009046">
    <property type="component" value="Unassembled WGS sequence"/>
</dbReference>
<dbReference type="EMBL" id="DS235847">
    <property type="protein sequence ID" value="EEB18533.1"/>
    <property type="molecule type" value="Genomic_DNA"/>
</dbReference>
<organism>
    <name type="scientific">Pediculus humanus subsp. corporis</name>
    <name type="common">Body louse</name>
    <dbReference type="NCBI Taxonomy" id="121224"/>
    <lineage>
        <taxon>Eukaryota</taxon>
        <taxon>Metazoa</taxon>
        <taxon>Ecdysozoa</taxon>
        <taxon>Arthropoda</taxon>
        <taxon>Hexapoda</taxon>
        <taxon>Insecta</taxon>
        <taxon>Pterygota</taxon>
        <taxon>Neoptera</taxon>
        <taxon>Paraneoptera</taxon>
        <taxon>Psocodea</taxon>
        <taxon>Troctomorpha</taxon>
        <taxon>Phthiraptera</taxon>
        <taxon>Anoplura</taxon>
        <taxon>Pediculidae</taxon>
        <taxon>Pediculus</taxon>
    </lineage>
</organism>
<dbReference type="RefSeq" id="XP_002431271.1">
    <property type="nucleotide sequence ID" value="XM_002431226.1"/>
</dbReference>
<reference evidence="3" key="1">
    <citation type="submission" date="2007-04" db="EMBL/GenBank/DDBJ databases">
        <title>Annotation of Pediculus humanus corporis strain USDA.</title>
        <authorList>
            <person name="Kirkness E."/>
            <person name="Hannick L."/>
            <person name="Hass B."/>
            <person name="Bruggner R."/>
            <person name="Lawson D."/>
            <person name="Bidwell S."/>
            <person name="Joardar V."/>
            <person name="Caler E."/>
            <person name="Walenz B."/>
            <person name="Inman J."/>
            <person name="Schobel S."/>
            <person name="Galinsky K."/>
            <person name="Amedeo P."/>
            <person name="Strausberg R."/>
        </authorList>
    </citation>
    <scope>NUCLEOTIDE SEQUENCE</scope>
    <source>
        <strain evidence="3">USDA</strain>
    </source>
</reference>
<reference evidence="4" key="3">
    <citation type="submission" date="2020-05" db="UniProtKB">
        <authorList>
            <consortium name="EnsemblMetazoa"/>
        </authorList>
    </citation>
    <scope>IDENTIFICATION</scope>
    <source>
        <strain evidence="4">USDA</strain>
    </source>
</reference>
<dbReference type="InParanoid" id="E0VYS7"/>
<evidence type="ECO:0000256" key="1">
    <source>
        <dbReference type="SAM" id="MobiDB-lite"/>
    </source>
</evidence>
<accession>E0VYS7</accession>
<dbReference type="VEuPathDB" id="VectorBase:PHUM518150"/>
<dbReference type="AlphaFoldDB" id="E0VYS7"/>
<dbReference type="EMBL" id="AAZO01006295">
    <property type="status" value="NOT_ANNOTATED_CDS"/>
    <property type="molecule type" value="Genomic_DNA"/>
</dbReference>
<feature type="signal peptide" evidence="2">
    <location>
        <begin position="1"/>
        <end position="17"/>
    </location>
</feature>
<dbReference type="CTD" id="8233267"/>
<feature type="chain" id="PRO_5014570257" evidence="2">
    <location>
        <begin position="18"/>
        <end position="132"/>
    </location>
</feature>
<feature type="region of interest" description="Disordered" evidence="1">
    <location>
        <begin position="85"/>
        <end position="132"/>
    </location>
</feature>
<keyword evidence="5" id="KW-1185">Reference proteome</keyword>
<reference evidence="3" key="2">
    <citation type="submission" date="2007-04" db="EMBL/GenBank/DDBJ databases">
        <title>The genome of the human body louse.</title>
        <authorList>
            <consortium name="The Human Body Louse Genome Consortium"/>
            <person name="Kirkness E."/>
            <person name="Walenz B."/>
            <person name="Hass B."/>
            <person name="Bruggner R."/>
            <person name="Strausberg R."/>
        </authorList>
    </citation>
    <scope>NUCLEOTIDE SEQUENCE</scope>
    <source>
        <strain evidence="3">USDA</strain>
    </source>
</reference>
<evidence type="ECO:0000313" key="3">
    <source>
        <dbReference type="EMBL" id="EEB18533.1"/>
    </source>
</evidence>
<dbReference type="EnsemblMetazoa" id="PHUM518150-RA">
    <property type="protein sequence ID" value="PHUM518150-PA"/>
    <property type="gene ID" value="PHUM518150"/>
</dbReference>
<evidence type="ECO:0000313" key="4">
    <source>
        <dbReference type="EnsemblMetazoa" id="PHUM518150-PA"/>
    </source>
</evidence>
<name>E0VYS7_PEDHC</name>
<evidence type="ECO:0000256" key="2">
    <source>
        <dbReference type="SAM" id="SignalP"/>
    </source>
</evidence>
<proteinExistence type="predicted"/>
<dbReference type="KEGG" id="phu:Phum_PHUM518150"/>
<dbReference type="GeneID" id="8233267"/>
<sequence length="132" mass="14953">MKVVFCCIYFYITITHAGYIGHPFTPFGNVIAHHSFATFTPVIHPFPQVHATFYKQHFVPQFFPQVVPHNIIYHSVPGVIQLVPVVPGKDGDKGTKKPDDMKPTEGKDFKKEETTEEPKKDEKKSDGEDLKA</sequence>
<feature type="compositionally biased region" description="Basic and acidic residues" evidence="1">
    <location>
        <begin position="89"/>
        <end position="132"/>
    </location>
</feature>
<keyword evidence="2" id="KW-0732">Signal</keyword>
<protein>
    <submittedName>
        <fullName evidence="3 4">Uncharacterized protein</fullName>
    </submittedName>
</protein>